<gene>
    <name evidence="2" type="ORF">ACFOOI_07330</name>
</gene>
<sequence length="239" mass="26026">MKNIVIVFLFVVSISSCENILYKDQVPPNGFKTETFKLEAFDRLDINNAFDVKIIKSNESEVSVKGAEDDIKDLELAVRNGKLEIKYDKRISLKKIRRYKMYVEVKTNAITEVISSSASNTELSGFGLLEKLSIQISGASKFILNNEIKELNSEISGASNLTLNENVSILDAQVSGASKLHTESSQITSAYLDLSGASKAEVTVSDKLDIVASGASKVSYKGNPVVTQKLSGSSSVTKE</sequence>
<dbReference type="PROSITE" id="PS51257">
    <property type="entry name" value="PROKAR_LIPOPROTEIN"/>
    <property type="match status" value="1"/>
</dbReference>
<organism evidence="2 3">
    <name type="scientific">Lacihabitans lacunae</name>
    <dbReference type="NCBI Taxonomy" id="1028214"/>
    <lineage>
        <taxon>Bacteria</taxon>
        <taxon>Pseudomonadati</taxon>
        <taxon>Bacteroidota</taxon>
        <taxon>Cytophagia</taxon>
        <taxon>Cytophagales</taxon>
        <taxon>Leadbetterellaceae</taxon>
        <taxon>Lacihabitans</taxon>
    </lineage>
</organism>
<dbReference type="InterPro" id="IPR021255">
    <property type="entry name" value="DUF2807"/>
</dbReference>
<dbReference type="Gene3D" id="2.160.20.120">
    <property type="match status" value="1"/>
</dbReference>
<reference evidence="3" key="1">
    <citation type="journal article" date="2019" name="Int. J. Syst. Evol. Microbiol.">
        <title>The Global Catalogue of Microorganisms (GCM) 10K type strain sequencing project: providing services to taxonomists for standard genome sequencing and annotation.</title>
        <authorList>
            <consortium name="The Broad Institute Genomics Platform"/>
            <consortium name="The Broad Institute Genome Sequencing Center for Infectious Disease"/>
            <person name="Wu L."/>
            <person name="Ma J."/>
        </authorList>
    </citation>
    <scope>NUCLEOTIDE SEQUENCE [LARGE SCALE GENOMIC DNA]</scope>
    <source>
        <strain evidence="3">CECT 7956</strain>
    </source>
</reference>
<keyword evidence="3" id="KW-1185">Reference proteome</keyword>
<name>A0ABV7YX01_9BACT</name>
<accession>A0ABV7YX01</accession>
<protein>
    <submittedName>
        <fullName evidence="2">Head GIN domain-containing protein</fullName>
    </submittedName>
</protein>
<proteinExistence type="predicted"/>
<dbReference type="Pfam" id="PF10988">
    <property type="entry name" value="DUF2807"/>
    <property type="match status" value="1"/>
</dbReference>
<evidence type="ECO:0000259" key="1">
    <source>
        <dbReference type="Pfam" id="PF10988"/>
    </source>
</evidence>
<dbReference type="RefSeq" id="WP_379836618.1">
    <property type="nucleotide sequence ID" value="NZ_JBHRYQ010000001.1"/>
</dbReference>
<evidence type="ECO:0000313" key="3">
    <source>
        <dbReference type="Proteomes" id="UP001595616"/>
    </source>
</evidence>
<comment type="caution">
    <text evidence="2">The sequence shown here is derived from an EMBL/GenBank/DDBJ whole genome shotgun (WGS) entry which is preliminary data.</text>
</comment>
<evidence type="ECO:0000313" key="2">
    <source>
        <dbReference type="EMBL" id="MFC3810457.1"/>
    </source>
</evidence>
<dbReference type="EMBL" id="JBHRYQ010000001">
    <property type="protein sequence ID" value="MFC3810457.1"/>
    <property type="molecule type" value="Genomic_DNA"/>
</dbReference>
<feature type="domain" description="Putative auto-transporter adhesin head GIN" evidence="1">
    <location>
        <begin position="40"/>
        <end position="224"/>
    </location>
</feature>
<dbReference type="Proteomes" id="UP001595616">
    <property type="component" value="Unassembled WGS sequence"/>
</dbReference>